<evidence type="ECO:0000256" key="9">
    <source>
        <dbReference type="ARBA" id="ARBA00023242"/>
    </source>
</evidence>
<sequence>MASTNRCVNNYPYKNLWRTTAYARVPSDVQDVRPEAGVELEYSLISGASATTTPPRALPLIFPIKGISAVSNDYGSGFIRLKQKSTVGQDDQFNTDIIDKSMSKRRFNPSDDDVKVPIVEKLYKQNQPSLHTAGGFMEDDDEYQERREKYIESKQRRADARFANCDPPDNCTKCNLPLFDSWLWERYNHPVCDSCRDDLGEHALIPRTEVKSFYLLKDCDLDLRQPPLRYWSKKNPHNPRYGDMKLYLKSQVIERVIEVYGSLEEFEAEKRLRASQKEVRAEKNFEKKVKEMRQHIRGLSGVKIREESVHEHSYGEEKYDNAKDEYTKKCTQCGYVFRYEKM</sequence>
<dbReference type="PANTHER" id="PTHR10142">
    <property type="entry name" value="DNA REPAIR PROTEIN COMPLEMENTING XP-A CELLS"/>
    <property type="match status" value="1"/>
</dbReference>
<evidence type="ECO:0000313" key="11">
    <source>
        <dbReference type="EMBL" id="KAJ1368222.1"/>
    </source>
</evidence>
<dbReference type="PANTHER" id="PTHR10142:SF0">
    <property type="entry name" value="DNA REPAIR PROTEIN COMPLEMENTING XP-A CELLS"/>
    <property type="match status" value="1"/>
</dbReference>
<evidence type="ECO:0000256" key="1">
    <source>
        <dbReference type="ARBA" id="ARBA00004123"/>
    </source>
</evidence>
<dbReference type="CDD" id="cd21076">
    <property type="entry name" value="DBD_XPA"/>
    <property type="match status" value="1"/>
</dbReference>
<dbReference type="Pfam" id="PF01286">
    <property type="entry name" value="XPA_N"/>
    <property type="match status" value="1"/>
</dbReference>
<dbReference type="SUPFAM" id="SSF57716">
    <property type="entry name" value="Glucocorticoid receptor-like (DNA-binding domain)"/>
    <property type="match status" value="1"/>
</dbReference>
<keyword evidence="4" id="KW-0227">DNA damage</keyword>
<keyword evidence="8" id="KW-0234">DNA repair</keyword>
<dbReference type="GO" id="GO:1901255">
    <property type="term" value="P:nucleotide-excision repair involved in interstrand cross-link repair"/>
    <property type="evidence" value="ECO:0007669"/>
    <property type="project" value="TreeGrafter"/>
</dbReference>
<dbReference type="InterPro" id="IPR022656">
    <property type="entry name" value="XPA_C"/>
</dbReference>
<evidence type="ECO:0000313" key="12">
    <source>
        <dbReference type="Proteomes" id="UP001196413"/>
    </source>
</evidence>
<dbReference type="SUPFAM" id="SSF46955">
    <property type="entry name" value="Putative DNA-binding domain"/>
    <property type="match status" value="1"/>
</dbReference>
<dbReference type="Gene3D" id="3.90.530.10">
    <property type="entry name" value="XPA C-terminal domain"/>
    <property type="match status" value="1"/>
</dbReference>
<dbReference type="GO" id="GO:0070914">
    <property type="term" value="P:UV-damage excision repair"/>
    <property type="evidence" value="ECO:0007669"/>
    <property type="project" value="TreeGrafter"/>
</dbReference>
<evidence type="ECO:0000256" key="4">
    <source>
        <dbReference type="ARBA" id="ARBA00022763"/>
    </source>
</evidence>
<reference evidence="11" key="1">
    <citation type="submission" date="2021-06" db="EMBL/GenBank/DDBJ databases">
        <title>Parelaphostrongylus tenuis whole genome reference sequence.</title>
        <authorList>
            <person name="Garwood T.J."/>
            <person name="Larsen P.A."/>
            <person name="Fountain-Jones N.M."/>
            <person name="Garbe J.R."/>
            <person name="Macchietto M.G."/>
            <person name="Kania S.A."/>
            <person name="Gerhold R.W."/>
            <person name="Richards J.E."/>
            <person name="Wolf T.M."/>
        </authorList>
    </citation>
    <scope>NUCLEOTIDE SEQUENCE</scope>
    <source>
        <strain evidence="11">MNPRO001-30</strain>
        <tissue evidence="11">Meninges</tissue>
    </source>
</reference>
<evidence type="ECO:0000256" key="5">
    <source>
        <dbReference type="ARBA" id="ARBA00022771"/>
    </source>
</evidence>
<keyword evidence="6" id="KW-0862">Zinc</keyword>
<dbReference type="InterPro" id="IPR009061">
    <property type="entry name" value="DNA-bd_dom_put_sf"/>
</dbReference>
<dbReference type="AlphaFoldDB" id="A0AAD5R255"/>
<comment type="similarity">
    <text evidence="2">Belongs to the XPA family.</text>
</comment>
<keyword evidence="5" id="KW-0863">Zinc-finger</keyword>
<proteinExistence type="inferred from homology"/>
<keyword evidence="3" id="KW-0479">Metal-binding</keyword>
<dbReference type="GO" id="GO:0006284">
    <property type="term" value="P:base-excision repair"/>
    <property type="evidence" value="ECO:0007669"/>
    <property type="project" value="TreeGrafter"/>
</dbReference>
<evidence type="ECO:0000259" key="10">
    <source>
        <dbReference type="Pfam" id="PF05181"/>
    </source>
</evidence>
<evidence type="ECO:0000256" key="6">
    <source>
        <dbReference type="ARBA" id="ARBA00022833"/>
    </source>
</evidence>
<dbReference type="NCBIfam" id="TIGR00598">
    <property type="entry name" value="rad14"/>
    <property type="match status" value="1"/>
</dbReference>
<keyword evidence="7" id="KW-0238">DNA-binding</keyword>
<dbReference type="InterPro" id="IPR037129">
    <property type="entry name" value="XPA_sf"/>
</dbReference>
<dbReference type="Pfam" id="PF05181">
    <property type="entry name" value="XPA_C"/>
    <property type="match status" value="1"/>
</dbReference>
<dbReference type="GO" id="GO:0008270">
    <property type="term" value="F:zinc ion binding"/>
    <property type="evidence" value="ECO:0007669"/>
    <property type="project" value="UniProtKB-KW"/>
</dbReference>
<accession>A0AAD5R255</accession>
<dbReference type="GO" id="GO:0000715">
    <property type="term" value="P:nucleotide-excision repair, DNA damage recognition"/>
    <property type="evidence" value="ECO:0007669"/>
    <property type="project" value="TreeGrafter"/>
</dbReference>
<evidence type="ECO:0000256" key="7">
    <source>
        <dbReference type="ARBA" id="ARBA00023125"/>
    </source>
</evidence>
<dbReference type="Proteomes" id="UP001196413">
    <property type="component" value="Unassembled WGS sequence"/>
</dbReference>
<dbReference type="EMBL" id="JAHQIW010006117">
    <property type="protein sequence ID" value="KAJ1368222.1"/>
    <property type="molecule type" value="Genomic_DNA"/>
</dbReference>
<comment type="subcellular location">
    <subcellularLocation>
        <location evidence="1">Nucleus</location>
    </subcellularLocation>
</comment>
<dbReference type="InterPro" id="IPR000465">
    <property type="entry name" value="XPA/RAD14"/>
</dbReference>
<feature type="domain" description="XPA C-terminal" evidence="10">
    <location>
        <begin position="201"/>
        <end position="252"/>
    </location>
</feature>
<comment type="caution">
    <text evidence="11">The sequence shown here is derived from an EMBL/GenBank/DDBJ whole genome shotgun (WGS) entry which is preliminary data.</text>
</comment>
<evidence type="ECO:0000256" key="3">
    <source>
        <dbReference type="ARBA" id="ARBA00022723"/>
    </source>
</evidence>
<name>A0AAD5R255_PARTN</name>
<evidence type="ECO:0000256" key="2">
    <source>
        <dbReference type="ARBA" id="ARBA00005548"/>
    </source>
</evidence>
<keyword evidence="9" id="KW-0539">Nucleus</keyword>
<dbReference type="InterPro" id="IPR022652">
    <property type="entry name" value="Znf_XPA_CS"/>
</dbReference>
<dbReference type="GO" id="GO:0000110">
    <property type="term" value="C:nucleotide-excision repair factor 1 complex"/>
    <property type="evidence" value="ECO:0007669"/>
    <property type="project" value="TreeGrafter"/>
</dbReference>
<organism evidence="11 12">
    <name type="scientific">Parelaphostrongylus tenuis</name>
    <name type="common">Meningeal worm</name>
    <dbReference type="NCBI Taxonomy" id="148309"/>
    <lineage>
        <taxon>Eukaryota</taxon>
        <taxon>Metazoa</taxon>
        <taxon>Ecdysozoa</taxon>
        <taxon>Nematoda</taxon>
        <taxon>Chromadorea</taxon>
        <taxon>Rhabditida</taxon>
        <taxon>Rhabditina</taxon>
        <taxon>Rhabditomorpha</taxon>
        <taxon>Strongyloidea</taxon>
        <taxon>Metastrongylidae</taxon>
        <taxon>Parelaphostrongylus</taxon>
    </lineage>
</organism>
<dbReference type="GO" id="GO:0003684">
    <property type="term" value="F:damaged DNA binding"/>
    <property type="evidence" value="ECO:0007669"/>
    <property type="project" value="InterPro"/>
</dbReference>
<gene>
    <name evidence="11" type="ORF">KIN20_029303</name>
</gene>
<evidence type="ECO:0000256" key="8">
    <source>
        <dbReference type="ARBA" id="ARBA00023204"/>
    </source>
</evidence>
<protein>
    <recommendedName>
        <fullName evidence="10">XPA C-terminal domain-containing protein</fullName>
    </recommendedName>
</protein>
<keyword evidence="12" id="KW-1185">Reference proteome</keyword>